<gene>
    <name evidence="1" type="primary">phnG</name>
    <name evidence="1" type="ORF">NIG5292_02153</name>
</gene>
<organism evidence="1 2">
    <name type="scientific">Nereida ignava</name>
    <dbReference type="NCBI Taxonomy" id="282199"/>
    <lineage>
        <taxon>Bacteria</taxon>
        <taxon>Pseudomonadati</taxon>
        <taxon>Pseudomonadota</taxon>
        <taxon>Alphaproteobacteria</taxon>
        <taxon>Rhodobacterales</taxon>
        <taxon>Roseobacteraceae</taxon>
        <taxon>Nereida</taxon>
    </lineage>
</organism>
<name>A0A0U1NMZ1_9RHOB</name>
<dbReference type="InterPro" id="IPR009609">
    <property type="entry name" value="Phosphonate_metab_PhnG"/>
</dbReference>
<keyword evidence="2" id="KW-1185">Reference proteome</keyword>
<dbReference type="AlphaFoldDB" id="A0A0U1NMZ1"/>
<evidence type="ECO:0000313" key="2">
    <source>
        <dbReference type="Proteomes" id="UP000048949"/>
    </source>
</evidence>
<dbReference type="NCBIfam" id="TIGR03293">
    <property type="entry name" value="PhnG_redo"/>
    <property type="match status" value="1"/>
</dbReference>
<sequence>MSSCIEYRKVVEMKDVNEDHAPRQHWLSLMAKAPAGHVATLLDQAVTRPAFTWLRAPEVGSTMVRARAGSTGSPFNLGEVTLTRCALVLATGEVGHAYIQGRSKTDAEAVAIMDALMQTSTAATLQARVLDMLEAEQTAKRDARAAKAAATKVDFFTMVRGED</sequence>
<proteinExistence type="predicted"/>
<evidence type="ECO:0000313" key="1">
    <source>
        <dbReference type="EMBL" id="CRK76096.1"/>
    </source>
</evidence>
<dbReference type="Proteomes" id="UP000048949">
    <property type="component" value="Unassembled WGS sequence"/>
</dbReference>
<dbReference type="GO" id="GO:0019634">
    <property type="term" value="P:organic phosphonate metabolic process"/>
    <property type="evidence" value="ECO:0007669"/>
    <property type="project" value="InterPro"/>
</dbReference>
<dbReference type="EC" id="2.7.8.37" evidence="1"/>
<dbReference type="GO" id="GO:0061693">
    <property type="term" value="F:alpha-D-ribose 1-methylphosphonate 5-triphosphate synthase activity"/>
    <property type="evidence" value="ECO:0007669"/>
    <property type="project" value="UniProtKB-EC"/>
</dbReference>
<accession>A0A0U1NMZ1</accession>
<dbReference type="EMBL" id="CVQV01000012">
    <property type="protein sequence ID" value="CRK76096.1"/>
    <property type="molecule type" value="Genomic_DNA"/>
</dbReference>
<keyword evidence="1" id="KW-0808">Transferase</keyword>
<protein>
    <submittedName>
        <fullName evidence="1">Alpha-D-ribose 1-methylphosphonate 5-triphosphate synthase subunit PhnG</fullName>
        <ecNumber evidence="1">2.7.8.37</ecNumber>
    </submittedName>
</protein>
<dbReference type="GO" id="GO:0015716">
    <property type="term" value="P:organic phosphonate transport"/>
    <property type="evidence" value="ECO:0007669"/>
    <property type="project" value="InterPro"/>
</dbReference>
<dbReference type="STRING" id="282199.GCA_001049735_02152"/>
<reference evidence="1 2" key="1">
    <citation type="submission" date="2015-04" db="EMBL/GenBank/DDBJ databases">
        <authorList>
            <person name="Syromyatnikov M.Y."/>
            <person name="Popov V.N."/>
        </authorList>
    </citation>
    <scope>NUCLEOTIDE SEQUENCE [LARGE SCALE GENOMIC DNA]</scope>
    <source>
        <strain evidence="1 2">CECT 5292</strain>
    </source>
</reference>
<dbReference type="Pfam" id="PF06754">
    <property type="entry name" value="PhnG"/>
    <property type="match status" value="1"/>
</dbReference>